<dbReference type="EMBL" id="CP150096">
    <property type="protein sequence ID" value="WZN48981.1"/>
    <property type="molecule type" value="Genomic_DNA"/>
</dbReference>
<reference evidence="1 2" key="1">
    <citation type="submission" date="2024-03" db="EMBL/GenBank/DDBJ databases">
        <title>Chitinophaga caseinilytica sp. nov., a casein hydrolysing bacterium isolated from forest soil.</title>
        <authorList>
            <person name="Lee D.S."/>
            <person name="Han D.M."/>
            <person name="Baek J.H."/>
            <person name="Choi D.G."/>
            <person name="Jeon J.H."/>
            <person name="Jeon C.O."/>
        </authorList>
    </citation>
    <scope>NUCLEOTIDE SEQUENCE [LARGE SCALE GENOMIC DNA]</scope>
    <source>
        <strain evidence="1 2">KACC 19118</strain>
    </source>
</reference>
<evidence type="ECO:0000313" key="1">
    <source>
        <dbReference type="EMBL" id="WZN48981.1"/>
    </source>
</evidence>
<sequence length="106" mass="12198">MVQRNDFQPVFLLHERVMGSLGKRLKNFRIPKNAIINKTTTMIPEANLKISLEERSLRGKRIIAKQPEISYAEALEQVKRLKEFSKVAQSNKKSRPEPGGAFVYMI</sequence>
<name>A0ABZ2Z9R4_9BACT</name>
<accession>A0ABZ2Z9R4</accession>
<organism evidence="1 2">
    <name type="scientific">Chitinophaga caseinilytica</name>
    <dbReference type="NCBI Taxonomy" id="2267521"/>
    <lineage>
        <taxon>Bacteria</taxon>
        <taxon>Pseudomonadati</taxon>
        <taxon>Bacteroidota</taxon>
        <taxon>Chitinophagia</taxon>
        <taxon>Chitinophagales</taxon>
        <taxon>Chitinophagaceae</taxon>
        <taxon>Chitinophaga</taxon>
    </lineage>
</organism>
<proteinExistence type="predicted"/>
<protein>
    <submittedName>
        <fullName evidence="1">Uncharacterized protein</fullName>
    </submittedName>
</protein>
<gene>
    <name evidence="1" type="ORF">WJU22_12460</name>
</gene>
<dbReference type="Proteomes" id="UP001449657">
    <property type="component" value="Chromosome"/>
</dbReference>
<evidence type="ECO:0000313" key="2">
    <source>
        <dbReference type="Proteomes" id="UP001449657"/>
    </source>
</evidence>
<dbReference type="RefSeq" id="WP_341843556.1">
    <property type="nucleotide sequence ID" value="NZ_CP149792.1"/>
</dbReference>
<keyword evidence="2" id="KW-1185">Reference proteome</keyword>